<accession>A0ABR9JLS7</accession>
<keyword evidence="2" id="KW-1185">Reference proteome</keyword>
<evidence type="ECO:0008006" key="3">
    <source>
        <dbReference type="Google" id="ProtNLM"/>
    </source>
</evidence>
<proteinExistence type="predicted"/>
<organism evidence="1 2">
    <name type="scientific">Actinomadura algeriensis</name>
    <dbReference type="NCBI Taxonomy" id="1679523"/>
    <lineage>
        <taxon>Bacteria</taxon>
        <taxon>Bacillati</taxon>
        <taxon>Actinomycetota</taxon>
        <taxon>Actinomycetes</taxon>
        <taxon>Streptosporangiales</taxon>
        <taxon>Thermomonosporaceae</taxon>
        <taxon>Actinomadura</taxon>
    </lineage>
</organism>
<sequence length="65" mass="7066">MPVGIVEGQWVIGRAGVNPGSIASWNIYPDTGWVGVILGNHDDDVPFREIIQRERQAVLGPRAGK</sequence>
<comment type="caution">
    <text evidence="1">The sequence shown here is derived from an EMBL/GenBank/DDBJ whole genome shotgun (WGS) entry which is preliminary data.</text>
</comment>
<protein>
    <recommendedName>
        <fullName evidence="3">Beta-lactamase</fullName>
    </recommendedName>
</protein>
<dbReference type="Proteomes" id="UP000627838">
    <property type="component" value="Unassembled WGS sequence"/>
</dbReference>
<dbReference type="EMBL" id="JADBDZ010000001">
    <property type="protein sequence ID" value="MBE1531331.1"/>
    <property type="molecule type" value="Genomic_DNA"/>
</dbReference>
<evidence type="ECO:0000313" key="1">
    <source>
        <dbReference type="EMBL" id="MBE1531331.1"/>
    </source>
</evidence>
<gene>
    <name evidence="1" type="ORF">H4W34_001164</name>
</gene>
<name>A0ABR9JLS7_9ACTN</name>
<reference evidence="1 2" key="1">
    <citation type="submission" date="2020-10" db="EMBL/GenBank/DDBJ databases">
        <title>Sequencing the genomes of 1000 actinobacteria strains.</title>
        <authorList>
            <person name="Klenk H.-P."/>
        </authorList>
    </citation>
    <scope>NUCLEOTIDE SEQUENCE [LARGE SCALE GENOMIC DNA]</scope>
    <source>
        <strain evidence="1 2">DSM 46744</strain>
    </source>
</reference>
<evidence type="ECO:0000313" key="2">
    <source>
        <dbReference type="Proteomes" id="UP000627838"/>
    </source>
</evidence>